<keyword evidence="2 8" id="KW-0949">S-adenosyl-L-methionine</keyword>
<name>A0A3S1ADX3_ANAVA</name>
<dbReference type="PANTHER" id="PTHR42836:SF1">
    <property type="entry name" value="7-CARBOXY-7-DEAZAGUANINE SYNTHASE"/>
    <property type="match status" value="1"/>
</dbReference>
<evidence type="ECO:0000256" key="3">
    <source>
        <dbReference type="ARBA" id="ARBA00022723"/>
    </source>
</evidence>
<dbReference type="EMBL" id="RSCM01000002">
    <property type="protein sequence ID" value="RUS98963.1"/>
    <property type="molecule type" value="Genomic_DNA"/>
</dbReference>
<keyword evidence="4 8" id="KW-0460">Magnesium</keyword>
<dbReference type="GO" id="GO:0008616">
    <property type="term" value="P:tRNA queuosine(34) biosynthetic process"/>
    <property type="evidence" value="ECO:0007669"/>
    <property type="project" value="UniProtKB-UniRule"/>
</dbReference>
<dbReference type="Gene3D" id="3.20.20.70">
    <property type="entry name" value="Aldolase class I"/>
    <property type="match status" value="1"/>
</dbReference>
<dbReference type="Proteomes" id="UP000276103">
    <property type="component" value="Unassembled WGS sequence"/>
</dbReference>
<feature type="binding site" evidence="8">
    <location>
        <position position="59"/>
    </location>
    <ligand>
        <name>substrate</name>
    </ligand>
</feature>
<feature type="binding site" evidence="8">
    <location>
        <begin position="44"/>
        <end position="46"/>
    </location>
    <ligand>
        <name>substrate</name>
    </ligand>
</feature>
<keyword evidence="11" id="KW-1185">Reference proteome</keyword>
<feature type="binding site" evidence="8">
    <location>
        <position position="126"/>
    </location>
    <ligand>
        <name>S-adenosyl-L-methionine</name>
        <dbReference type="ChEBI" id="CHEBI:59789"/>
    </ligand>
</feature>
<comment type="function">
    <text evidence="8">Catalyzes the complex heterocyclic radical-mediated conversion of 6-carboxy-5,6,7,8-tetrahydropterin (CPH4) to 7-carboxy-7-deazaguanine (CDG), a step common to the biosynthetic pathways of all 7-deazapurine-containing compounds.</text>
</comment>
<evidence type="ECO:0000256" key="4">
    <source>
        <dbReference type="ARBA" id="ARBA00022842"/>
    </source>
</evidence>
<comment type="catalytic activity">
    <reaction evidence="8">
        <text>6-carboxy-5,6,7,8-tetrahydropterin + H(+) = 7-carboxy-7-carbaguanine + NH4(+)</text>
        <dbReference type="Rhea" id="RHEA:27974"/>
        <dbReference type="ChEBI" id="CHEBI:15378"/>
        <dbReference type="ChEBI" id="CHEBI:28938"/>
        <dbReference type="ChEBI" id="CHEBI:61032"/>
        <dbReference type="ChEBI" id="CHEBI:61036"/>
        <dbReference type="EC" id="4.3.99.3"/>
    </reaction>
</comment>
<comment type="subunit">
    <text evidence="8">Homodimer.</text>
</comment>
<evidence type="ECO:0000256" key="8">
    <source>
        <dbReference type="HAMAP-Rule" id="MF_00917"/>
    </source>
</evidence>
<dbReference type="SUPFAM" id="SSF102114">
    <property type="entry name" value="Radical SAM enzymes"/>
    <property type="match status" value="1"/>
</dbReference>
<dbReference type="GO" id="GO:1904047">
    <property type="term" value="F:S-adenosyl-L-methionine binding"/>
    <property type="evidence" value="ECO:0007669"/>
    <property type="project" value="UniProtKB-UniRule"/>
</dbReference>
<dbReference type="PROSITE" id="PS51918">
    <property type="entry name" value="RADICAL_SAM"/>
    <property type="match status" value="1"/>
</dbReference>
<evidence type="ECO:0000256" key="6">
    <source>
        <dbReference type="ARBA" id="ARBA00023014"/>
    </source>
</evidence>
<dbReference type="CDD" id="cd01335">
    <property type="entry name" value="Radical_SAM"/>
    <property type="match status" value="1"/>
</dbReference>
<dbReference type="InterPro" id="IPR024924">
    <property type="entry name" value="7-CO-7-deazaguanine_synth-like"/>
</dbReference>
<feature type="binding site" evidence="8">
    <location>
        <position position="67"/>
    </location>
    <ligand>
        <name>[4Fe-4S] cluster</name>
        <dbReference type="ChEBI" id="CHEBI:49883"/>
        <note>4Fe-4S-S-AdoMet</note>
    </ligand>
</feature>
<feature type="binding site" evidence="8">
    <location>
        <position position="70"/>
    </location>
    <ligand>
        <name>[4Fe-4S] cluster</name>
        <dbReference type="ChEBI" id="CHEBI:49883"/>
        <note>4Fe-4S-S-AdoMet</note>
    </ligand>
</feature>
<gene>
    <name evidence="8 10" type="primary">queE</name>
    <name evidence="10" type="ORF">DSM107003_09820</name>
</gene>
<dbReference type="GO" id="GO:0016840">
    <property type="term" value="F:carbon-nitrogen lyase activity"/>
    <property type="evidence" value="ECO:0007669"/>
    <property type="project" value="UniProtKB-UniRule"/>
</dbReference>
<dbReference type="InterPro" id="IPR007197">
    <property type="entry name" value="rSAM"/>
</dbReference>
<dbReference type="EC" id="4.3.99.3" evidence="8"/>
<dbReference type="GO" id="GO:0051539">
    <property type="term" value="F:4 iron, 4 sulfur cluster binding"/>
    <property type="evidence" value="ECO:0007669"/>
    <property type="project" value="UniProtKB-UniRule"/>
</dbReference>
<dbReference type="HAMAP" id="MF_00917">
    <property type="entry name" value="QueE"/>
    <property type="match status" value="1"/>
</dbReference>
<protein>
    <recommendedName>
        <fullName evidence="8">7-carboxy-7-deazaguanine synthase</fullName>
        <shortName evidence="8">CDG synthase</shortName>
        <ecNumber evidence="8">4.3.99.3</ecNumber>
    </recommendedName>
    <alternativeName>
        <fullName evidence="8">Queuosine biosynthesis protein QueE</fullName>
    </alternativeName>
</protein>
<keyword evidence="1 8" id="KW-0004">4Fe-4S</keyword>
<comment type="similarity">
    <text evidence="8">Belongs to the radical SAM superfamily. 7-carboxy-7-deazaguanine synthase family.</text>
</comment>
<keyword evidence="5 8" id="KW-0408">Iron</keyword>
<dbReference type="Pfam" id="PF04055">
    <property type="entry name" value="Radical_SAM"/>
    <property type="match status" value="1"/>
</dbReference>
<keyword evidence="6 8" id="KW-0411">Iron-sulfur</keyword>
<evidence type="ECO:0000256" key="1">
    <source>
        <dbReference type="ARBA" id="ARBA00022485"/>
    </source>
</evidence>
<dbReference type="PANTHER" id="PTHR42836">
    <property type="entry name" value="7-CARBOXY-7-DEAZAGUANINE SYNTHASE"/>
    <property type="match status" value="1"/>
</dbReference>
<comment type="caution">
    <text evidence="8">Lacks conserved residue(s) required for the propagation of feature annotation.</text>
</comment>
<evidence type="ECO:0000313" key="10">
    <source>
        <dbReference type="EMBL" id="RUS98963.1"/>
    </source>
</evidence>
<dbReference type="AlphaFoldDB" id="A0A3S1ADX3"/>
<evidence type="ECO:0000313" key="11">
    <source>
        <dbReference type="Proteomes" id="UP000276103"/>
    </source>
</evidence>
<comment type="cofactor">
    <cofactor evidence="8">
        <name>[4Fe-4S] cluster</name>
        <dbReference type="ChEBI" id="CHEBI:49883"/>
    </cofactor>
    <text evidence="8">Binds 1 [4Fe-4S] cluster. The cluster is coordinated with 3 cysteines and an exchangeable S-adenosyl-L-methionine.</text>
</comment>
<comment type="cofactor">
    <cofactor evidence="8">
        <name>S-adenosyl-L-methionine</name>
        <dbReference type="ChEBI" id="CHEBI:59789"/>
    </cofactor>
    <text evidence="8">Binds 1 S-adenosyl-L-methionine per subunit.</text>
</comment>
<comment type="caution">
    <text evidence="10">The sequence shown here is derived from an EMBL/GenBank/DDBJ whole genome shotgun (WGS) entry which is preliminary data.</text>
</comment>
<dbReference type="InterPro" id="IPR058240">
    <property type="entry name" value="rSAM_sf"/>
</dbReference>
<sequence>MEQEAKNVLVVVQNQCDRAAIYHLMIAKTRVKPTARLVEVFSAIQGEGLNVGTRQIFIRFGLCDLRCHFCDSPHTWNAPSMCKIERSPGLRDFEIHSNPVPLPILIEWVERQNLPSLHDSISLTGGEPLLHAPFLAQFLPIVRSLTHLPIYLETGGHRPEELGLILPYLDSVGMDLKLPSVSGETYWTEHKKFLQICFDANLEIFVKIIVSQKTEPAELERSAMLVAAVSQDIPIFLQPVTPLADPEKFSQVPVTAPTPDQVLGWQALMKQFVKSVRVIPQTHKMLNQM</sequence>
<evidence type="ECO:0000256" key="2">
    <source>
        <dbReference type="ARBA" id="ARBA00022691"/>
    </source>
</evidence>
<evidence type="ECO:0000256" key="7">
    <source>
        <dbReference type="ARBA" id="ARBA00023239"/>
    </source>
</evidence>
<organism evidence="10 11">
    <name type="scientific">Trichormus variabilis SAG 1403-4b</name>
    <dbReference type="NCBI Taxonomy" id="447716"/>
    <lineage>
        <taxon>Bacteria</taxon>
        <taxon>Bacillati</taxon>
        <taxon>Cyanobacteriota</taxon>
        <taxon>Cyanophyceae</taxon>
        <taxon>Nostocales</taxon>
        <taxon>Nostocaceae</taxon>
        <taxon>Trichormus</taxon>
    </lineage>
</organism>
<dbReference type="UniPathway" id="UPA00391"/>
<proteinExistence type="inferred from homology"/>
<comment type="cofactor">
    <cofactor evidence="8">
        <name>Mg(2+)</name>
        <dbReference type="ChEBI" id="CHEBI:18420"/>
    </cofactor>
</comment>
<evidence type="ECO:0000256" key="5">
    <source>
        <dbReference type="ARBA" id="ARBA00023004"/>
    </source>
</evidence>
<dbReference type="GO" id="GO:0000287">
    <property type="term" value="F:magnesium ion binding"/>
    <property type="evidence" value="ECO:0007669"/>
    <property type="project" value="UniProtKB-UniRule"/>
</dbReference>
<feature type="binding site" evidence="8">
    <location>
        <position position="124"/>
    </location>
    <ligand>
        <name>substrate</name>
    </ligand>
</feature>
<dbReference type="InterPro" id="IPR013785">
    <property type="entry name" value="Aldolase_TIM"/>
</dbReference>
<reference evidence="10 11" key="1">
    <citation type="journal article" date="2019" name="Genome Biol. Evol.">
        <title>Day and night: Metabolic profiles and evolutionary relationships of six axenic non-marine cyanobacteria.</title>
        <authorList>
            <person name="Will S.E."/>
            <person name="Henke P."/>
            <person name="Boedeker C."/>
            <person name="Huang S."/>
            <person name="Brinkmann H."/>
            <person name="Rohde M."/>
            <person name="Jarek M."/>
            <person name="Friedl T."/>
            <person name="Seufert S."/>
            <person name="Schumacher M."/>
            <person name="Overmann J."/>
            <person name="Neumann-Schaal M."/>
            <person name="Petersen J."/>
        </authorList>
    </citation>
    <scope>NUCLEOTIDE SEQUENCE [LARGE SCALE GENOMIC DNA]</scope>
    <source>
        <strain evidence="10 11">SAG 1403-4b</strain>
    </source>
</reference>
<evidence type="ECO:0000259" key="9">
    <source>
        <dbReference type="PROSITE" id="PS51918"/>
    </source>
</evidence>
<feature type="binding site" evidence="8">
    <location>
        <begin position="69"/>
        <end position="71"/>
    </location>
    <ligand>
        <name>S-adenosyl-L-methionine</name>
        <dbReference type="ChEBI" id="CHEBI:59789"/>
    </ligand>
</feature>
<dbReference type="SFLD" id="SFLDS00029">
    <property type="entry name" value="Radical_SAM"/>
    <property type="match status" value="1"/>
</dbReference>
<feature type="binding site" evidence="8">
    <location>
        <position position="63"/>
    </location>
    <ligand>
        <name>[4Fe-4S] cluster</name>
        <dbReference type="ChEBI" id="CHEBI:49883"/>
        <note>4Fe-4S-S-AdoMet</note>
    </ligand>
</feature>
<keyword evidence="7 8" id="KW-0456">Lyase</keyword>
<accession>A0A3S1ADX3</accession>
<keyword evidence="8" id="KW-0671">Queuosine biosynthesis</keyword>
<feature type="binding site" evidence="8">
    <location>
        <position position="72"/>
    </location>
    <ligand>
        <name>Mg(2+)</name>
        <dbReference type="ChEBI" id="CHEBI:18420"/>
    </ligand>
</feature>
<keyword evidence="3 8" id="KW-0479">Metal-binding</keyword>
<feature type="domain" description="Radical SAM core" evidence="9">
    <location>
        <begin position="50"/>
        <end position="289"/>
    </location>
</feature>
<comment type="pathway">
    <text evidence="8">Purine metabolism; 7-cyano-7-deazaguanine biosynthesis.</text>
</comment>